<keyword evidence="1" id="KW-0812">Transmembrane</keyword>
<dbReference type="Proteomes" id="UP000807342">
    <property type="component" value="Unassembled WGS sequence"/>
</dbReference>
<organism evidence="2 3">
    <name type="scientific">Macrolepiota fuliginosa MF-IS2</name>
    <dbReference type="NCBI Taxonomy" id="1400762"/>
    <lineage>
        <taxon>Eukaryota</taxon>
        <taxon>Fungi</taxon>
        <taxon>Dikarya</taxon>
        <taxon>Basidiomycota</taxon>
        <taxon>Agaricomycotina</taxon>
        <taxon>Agaricomycetes</taxon>
        <taxon>Agaricomycetidae</taxon>
        <taxon>Agaricales</taxon>
        <taxon>Agaricineae</taxon>
        <taxon>Agaricaceae</taxon>
        <taxon>Macrolepiota</taxon>
    </lineage>
</organism>
<keyword evidence="1" id="KW-0472">Membrane</keyword>
<evidence type="ECO:0000256" key="1">
    <source>
        <dbReference type="SAM" id="Phobius"/>
    </source>
</evidence>
<proteinExistence type="predicted"/>
<dbReference type="AlphaFoldDB" id="A0A9P5XQC9"/>
<evidence type="ECO:0000313" key="3">
    <source>
        <dbReference type="Proteomes" id="UP000807342"/>
    </source>
</evidence>
<feature type="transmembrane region" description="Helical" evidence="1">
    <location>
        <begin position="25"/>
        <end position="42"/>
    </location>
</feature>
<sequence>MLPVPFTDTNTVPYAKSMFGNPSEVLALILLLFFVEGMMFACRSRPAAAQYIRLWWKRN</sequence>
<evidence type="ECO:0000313" key="2">
    <source>
        <dbReference type="EMBL" id="KAF9453881.1"/>
    </source>
</evidence>
<accession>A0A9P5XQC9</accession>
<dbReference type="EMBL" id="MU151058">
    <property type="protein sequence ID" value="KAF9453881.1"/>
    <property type="molecule type" value="Genomic_DNA"/>
</dbReference>
<keyword evidence="3" id="KW-1185">Reference proteome</keyword>
<protein>
    <submittedName>
        <fullName evidence="2">Uncharacterized protein</fullName>
    </submittedName>
</protein>
<keyword evidence="1" id="KW-1133">Transmembrane helix</keyword>
<reference evidence="2" key="1">
    <citation type="submission" date="2020-11" db="EMBL/GenBank/DDBJ databases">
        <authorList>
            <consortium name="DOE Joint Genome Institute"/>
            <person name="Ahrendt S."/>
            <person name="Riley R."/>
            <person name="Andreopoulos W."/>
            <person name="Labutti K."/>
            <person name="Pangilinan J."/>
            <person name="Ruiz-Duenas F.J."/>
            <person name="Barrasa J.M."/>
            <person name="Sanchez-Garcia M."/>
            <person name="Camarero S."/>
            <person name="Miyauchi S."/>
            <person name="Serrano A."/>
            <person name="Linde D."/>
            <person name="Babiker R."/>
            <person name="Drula E."/>
            <person name="Ayuso-Fernandez I."/>
            <person name="Pacheco R."/>
            <person name="Padilla G."/>
            <person name="Ferreira P."/>
            <person name="Barriuso J."/>
            <person name="Kellner H."/>
            <person name="Castanera R."/>
            <person name="Alfaro M."/>
            <person name="Ramirez L."/>
            <person name="Pisabarro A.G."/>
            <person name="Kuo A."/>
            <person name="Tritt A."/>
            <person name="Lipzen A."/>
            <person name="He G."/>
            <person name="Yan M."/>
            <person name="Ng V."/>
            <person name="Cullen D."/>
            <person name="Martin F."/>
            <person name="Rosso M.-N."/>
            <person name="Henrissat B."/>
            <person name="Hibbett D."/>
            <person name="Martinez A.T."/>
            <person name="Grigoriev I.V."/>
        </authorList>
    </citation>
    <scope>NUCLEOTIDE SEQUENCE</scope>
    <source>
        <strain evidence="2">MF-IS2</strain>
    </source>
</reference>
<name>A0A9P5XQC9_9AGAR</name>
<comment type="caution">
    <text evidence="2">The sequence shown here is derived from an EMBL/GenBank/DDBJ whole genome shotgun (WGS) entry which is preliminary data.</text>
</comment>
<gene>
    <name evidence="2" type="ORF">P691DRAFT_812497</name>
</gene>